<sequence>MTTTSYRDAATPDVVLVPGGIGTRALAADDHFLGWLRDWAAKAEIVASVCTASGVLAAAGLLDGYRATSNKIAFEWVSGQGDDVEWVYGVQWVHDGDRWTSSGVAADIDMTGAFLAELFGPAEALRAAHEIEYEQRQTMCAASRERLLLRSTRQEVSAAPSDSVRSIASPVTCSRPDGSGSGKFQGRGGSRGWSSRGNGSAGCRGA</sequence>
<dbReference type="InterPro" id="IPR002818">
    <property type="entry name" value="DJ-1/PfpI"/>
</dbReference>
<feature type="compositionally biased region" description="Polar residues" evidence="1">
    <location>
        <begin position="163"/>
        <end position="172"/>
    </location>
</feature>
<keyword evidence="4" id="KW-1185">Reference proteome</keyword>
<dbReference type="SUPFAM" id="SSF52317">
    <property type="entry name" value="Class I glutamine amidotransferase-like"/>
    <property type="match status" value="1"/>
</dbReference>
<dbReference type="InterPro" id="IPR029062">
    <property type="entry name" value="Class_I_gatase-like"/>
</dbReference>
<evidence type="ECO:0000259" key="2">
    <source>
        <dbReference type="Pfam" id="PF01965"/>
    </source>
</evidence>
<dbReference type="Gene3D" id="3.40.50.880">
    <property type="match status" value="1"/>
</dbReference>
<feature type="compositionally biased region" description="Gly residues" evidence="1">
    <location>
        <begin position="179"/>
        <end position="191"/>
    </location>
</feature>
<dbReference type="PANTHER" id="PTHR43130:SF15">
    <property type="entry name" value="THIJ_PFPI FAMILY PROTEIN (AFU_ORTHOLOGUE AFUA_5G14240)"/>
    <property type="match status" value="1"/>
</dbReference>
<protein>
    <submittedName>
        <fullName evidence="3">DJ-1/PfpI family protein</fullName>
    </submittedName>
</protein>
<proteinExistence type="predicted"/>
<reference evidence="3" key="1">
    <citation type="submission" date="2022-08" db="EMBL/GenBank/DDBJ databases">
        <title>Genome analysis of Corynebacteriales strain.</title>
        <authorList>
            <person name="Lee S.D."/>
        </authorList>
    </citation>
    <scope>NUCLEOTIDE SEQUENCE</scope>
    <source>
        <strain evidence="3">D3-21</strain>
    </source>
</reference>
<dbReference type="InterPro" id="IPR052158">
    <property type="entry name" value="INH-QAR"/>
</dbReference>
<dbReference type="Proteomes" id="UP001152755">
    <property type="component" value="Unassembled WGS sequence"/>
</dbReference>
<dbReference type="RefSeq" id="WP_277833412.1">
    <property type="nucleotide sequence ID" value="NZ_JAAIVF010000004.1"/>
</dbReference>
<accession>A0A9X4M2L3</accession>
<evidence type="ECO:0000313" key="4">
    <source>
        <dbReference type="Proteomes" id="UP001152755"/>
    </source>
</evidence>
<feature type="domain" description="DJ-1/PfpI" evidence="2">
    <location>
        <begin position="6"/>
        <end position="116"/>
    </location>
</feature>
<dbReference type="PANTHER" id="PTHR43130">
    <property type="entry name" value="ARAC-FAMILY TRANSCRIPTIONAL REGULATOR"/>
    <property type="match status" value="1"/>
</dbReference>
<organism evidence="3 4">
    <name type="scientific">Speluncibacter jeojiensis</name>
    <dbReference type="NCBI Taxonomy" id="2710754"/>
    <lineage>
        <taxon>Bacteria</taxon>
        <taxon>Bacillati</taxon>
        <taxon>Actinomycetota</taxon>
        <taxon>Actinomycetes</taxon>
        <taxon>Mycobacteriales</taxon>
        <taxon>Speluncibacteraceae</taxon>
        <taxon>Speluncibacter</taxon>
    </lineage>
</organism>
<comment type="caution">
    <text evidence="3">The sequence shown here is derived from an EMBL/GenBank/DDBJ whole genome shotgun (WGS) entry which is preliminary data.</text>
</comment>
<gene>
    <name evidence="3" type="ORF">NVS88_19155</name>
</gene>
<dbReference type="AlphaFoldDB" id="A0A9X4M2L3"/>
<dbReference type="CDD" id="cd03139">
    <property type="entry name" value="GATase1_PfpI_2"/>
    <property type="match status" value="1"/>
</dbReference>
<dbReference type="Pfam" id="PF01965">
    <property type="entry name" value="DJ-1_PfpI"/>
    <property type="match status" value="1"/>
</dbReference>
<dbReference type="EMBL" id="JANRHA010000015">
    <property type="protein sequence ID" value="MDG3016674.1"/>
    <property type="molecule type" value="Genomic_DNA"/>
</dbReference>
<name>A0A9X4M2L3_9ACTN</name>
<feature type="region of interest" description="Disordered" evidence="1">
    <location>
        <begin position="159"/>
        <end position="206"/>
    </location>
</feature>
<evidence type="ECO:0000256" key="1">
    <source>
        <dbReference type="SAM" id="MobiDB-lite"/>
    </source>
</evidence>
<evidence type="ECO:0000313" key="3">
    <source>
        <dbReference type="EMBL" id="MDG3016674.1"/>
    </source>
</evidence>